<dbReference type="InterPro" id="IPR010031">
    <property type="entry name" value="FAD_lactone_oxidase-like"/>
</dbReference>
<dbReference type="Proteomes" id="UP000460221">
    <property type="component" value="Unassembled WGS sequence"/>
</dbReference>
<feature type="domain" description="FAD-binding PCMH-type" evidence="2">
    <location>
        <begin position="33"/>
        <end position="201"/>
    </location>
</feature>
<dbReference type="InterPro" id="IPR016166">
    <property type="entry name" value="FAD-bd_PCMH"/>
</dbReference>
<dbReference type="Gene3D" id="3.30.465.10">
    <property type="match status" value="1"/>
</dbReference>
<dbReference type="SUPFAM" id="SSF56176">
    <property type="entry name" value="FAD-binding/transporter-associated domain-like"/>
    <property type="match status" value="1"/>
</dbReference>
<dbReference type="GO" id="GO:0003885">
    <property type="term" value="F:D-arabinono-1,4-lactone oxidase activity"/>
    <property type="evidence" value="ECO:0007669"/>
    <property type="project" value="InterPro"/>
</dbReference>
<dbReference type="Gene3D" id="3.30.70.2520">
    <property type="match status" value="1"/>
</dbReference>
<sequence length="424" mass="47531">MKLKGRRMAINTSDLEGLDYTVAPTWSNGTRNIQATPSVLVRPRDETEVARIVKFARRHRLPVRPVGGGYSWMPLVTTGGIIMDLQFLTGVVSVDLPNRRARVRAGTRLYDLNERLWDQGAAMIQLGAWAGQTIAGVVGTGTHGTSTTLGNIASFVRAVRMVNGEGEIVELVQGDADLEAVRVSMGLFGIMVEIELEVAPAYHLAQDGGFHPWEKAGELIFADAGNYRHLAALWAPHEKSFESVRFPAGPGLGDHFYLQRFYEPDPARTDQAVDRSYRVLSFASITQPLGEYIELEYGIPVERTEEAANATRTLLREEFPFFIGPMYNRFIAADSAYLSPFSDRDSATVSISSSPLFEFWPVFEAVHRLLVERFEARPHWGKINFFEGEDLEKAFPRYQDFVAARRRFDPDGVFLNEYGRANFV</sequence>
<dbReference type="InterPro" id="IPR036318">
    <property type="entry name" value="FAD-bd_PCMH-like_sf"/>
</dbReference>
<dbReference type="AlphaFoldDB" id="A0A7K1FEQ4"/>
<evidence type="ECO:0000259" key="2">
    <source>
        <dbReference type="PROSITE" id="PS51387"/>
    </source>
</evidence>
<dbReference type="InterPro" id="IPR016169">
    <property type="entry name" value="FAD-bd_PCMH_sub2"/>
</dbReference>
<evidence type="ECO:0000313" key="3">
    <source>
        <dbReference type="EMBL" id="MTD12556.1"/>
    </source>
</evidence>
<dbReference type="GO" id="GO:0071949">
    <property type="term" value="F:FAD binding"/>
    <property type="evidence" value="ECO:0007669"/>
    <property type="project" value="InterPro"/>
</dbReference>
<dbReference type="EMBL" id="WLYK01000001">
    <property type="protein sequence ID" value="MTD12556.1"/>
    <property type="molecule type" value="Genomic_DNA"/>
</dbReference>
<dbReference type="PROSITE" id="PS51387">
    <property type="entry name" value="FAD_PCMH"/>
    <property type="match status" value="1"/>
</dbReference>
<protein>
    <submittedName>
        <fullName evidence="3">FAD-binding protein</fullName>
    </submittedName>
</protein>
<keyword evidence="1" id="KW-0560">Oxidoreductase</keyword>
<dbReference type="InterPro" id="IPR006094">
    <property type="entry name" value="Oxid_FAD_bind_N"/>
</dbReference>
<dbReference type="Pfam" id="PF01565">
    <property type="entry name" value="FAD_binding_4"/>
    <property type="match status" value="1"/>
</dbReference>
<evidence type="ECO:0000256" key="1">
    <source>
        <dbReference type="ARBA" id="ARBA00023002"/>
    </source>
</evidence>
<name>A0A7K1FEQ4_9ACTN</name>
<dbReference type="Pfam" id="PF04030">
    <property type="entry name" value="ALO"/>
    <property type="match status" value="1"/>
</dbReference>
<dbReference type="InterPro" id="IPR016167">
    <property type="entry name" value="FAD-bd_PCMH_sub1"/>
</dbReference>
<dbReference type="InterPro" id="IPR007173">
    <property type="entry name" value="ALO_C"/>
</dbReference>
<accession>A0A7K1FEQ4</accession>
<dbReference type="PANTHER" id="PTHR43762">
    <property type="entry name" value="L-GULONOLACTONE OXIDASE"/>
    <property type="match status" value="1"/>
</dbReference>
<dbReference type="PANTHER" id="PTHR43762:SF1">
    <property type="entry name" value="D-ARABINONO-1,4-LACTONE OXIDASE"/>
    <property type="match status" value="1"/>
</dbReference>
<gene>
    <name evidence="3" type="ORF">GIS00_01175</name>
</gene>
<dbReference type="InterPro" id="IPR016171">
    <property type="entry name" value="Vanillyl_alc_oxidase_C-sub2"/>
</dbReference>
<dbReference type="PIRSF" id="PIRSF000136">
    <property type="entry name" value="LGO_GLO"/>
    <property type="match status" value="1"/>
</dbReference>
<keyword evidence="4" id="KW-1185">Reference proteome</keyword>
<dbReference type="Gene3D" id="1.10.45.10">
    <property type="entry name" value="Vanillyl-alcohol Oxidase, Chain A, domain 4"/>
    <property type="match status" value="1"/>
</dbReference>
<dbReference type="GO" id="GO:0016020">
    <property type="term" value="C:membrane"/>
    <property type="evidence" value="ECO:0007669"/>
    <property type="project" value="InterPro"/>
</dbReference>
<organism evidence="3 4">
    <name type="scientific">Nakamurella alba</name>
    <dbReference type="NCBI Taxonomy" id="2665158"/>
    <lineage>
        <taxon>Bacteria</taxon>
        <taxon>Bacillati</taxon>
        <taxon>Actinomycetota</taxon>
        <taxon>Actinomycetes</taxon>
        <taxon>Nakamurellales</taxon>
        <taxon>Nakamurellaceae</taxon>
        <taxon>Nakamurella</taxon>
    </lineage>
</organism>
<comment type="caution">
    <text evidence="3">The sequence shown here is derived from an EMBL/GenBank/DDBJ whole genome shotgun (WGS) entry which is preliminary data.</text>
</comment>
<proteinExistence type="predicted"/>
<dbReference type="Gene3D" id="3.30.43.10">
    <property type="entry name" value="Uridine Diphospho-n-acetylenolpyruvylglucosamine Reductase, domain 2"/>
    <property type="match status" value="1"/>
</dbReference>
<evidence type="ECO:0000313" key="4">
    <source>
        <dbReference type="Proteomes" id="UP000460221"/>
    </source>
</evidence>
<reference evidence="3 4" key="1">
    <citation type="submission" date="2019-11" db="EMBL/GenBank/DDBJ databases">
        <authorList>
            <person name="Jiang L.-Q."/>
        </authorList>
    </citation>
    <scope>NUCLEOTIDE SEQUENCE [LARGE SCALE GENOMIC DNA]</scope>
    <source>
        <strain evidence="3 4">YIM 132087</strain>
    </source>
</reference>